<evidence type="ECO:0000256" key="3">
    <source>
        <dbReference type="ARBA" id="ARBA00022989"/>
    </source>
</evidence>
<protein>
    <submittedName>
        <fullName evidence="5">Transmembrane protein 65</fullName>
    </submittedName>
</protein>
<evidence type="ECO:0000313" key="5">
    <source>
        <dbReference type="EMBL" id="MBW15204.1"/>
    </source>
</evidence>
<dbReference type="GO" id="GO:0016020">
    <property type="term" value="C:membrane"/>
    <property type="evidence" value="ECO:0007669"/>
    <property type="project" value="UniProtKB-SubCell"/>
</dbReference>
<evidence type="ECO:0000256" key="4">
    <source>
        <dbReference type="ARBA" id="ARBA00023136"/>
    </source>
</evidence>
<evidence type="ECO:0000256" key="2">
    <source>
        <dbReference type="ARBA" id="ARBA00022692"/>
    </source>
</evidence>
<accession>A0A2H8TM17</accession>
<gene>
    <name evidence="5" type="primary">TMEM65_1</name>
</gene>
<dbReference type="OrthoDB" id="430821at2759"/>
<dbReference type="GO" id="GO:0005739">
    <property type="term" value="C:mitochondrion"/>
    <property type="evidence" value="ECO:0007669"/>
    <property type="project" value="TreeGrafter"/>
</dbReference>
<keyword evidence="4" id="KW-0472">Membrane</keyword>
<dbReference type="EMBL" id="GFXV01003399">
    <property type="protein sequence ID" value="MBW15204.1"/>
    <property type="molecule type" value="Transcribed_RNA"/>
</dbReference>
<sequence length="271" mass="30468">MCSLSNKIWKITICNWELSRIRNVSMIRRLCTAAVTNSKQDDDKSLTKEKAHTLVMKLTNEERDNLAWCLNHYESEETKAEYRGQLAGFRWRSKFGRPSKVPELGDVDPTGSYCPLPEEWLLKKYEETNTETVPEPTRAQLFRVGLQNAIPFIMFGFLDNSVMLICGESIERTVGAVITISTMAAAAIGNTFSDILGIGSSYYVEQLVIKLGLKPPNLTPIQLDMKCSRRAANLGRTLGVTLGCFLGMFPLLLKKDEESKDEESEVEEDGK</sequence>
<dbReference type="PANTHER" id="PTHR21706:SF15">
    <property type="entry name" value="TRANSMEMBRANE PROTEIN 65"/>
    <property type="match status" value="1"/>
</dbReference>
<dbReference type="PANTHER" id="PTHR21706">
    <property type="entry name" value="TRANSMEMBRANE PROTEIN 65"/>
    <property type="match status" value="1"/>
</dbReference>
<keyword evidence="3" id="KW-1133">Transmembrane helix</keyword>
<name>A0A2H8TM17_9HEMI</name>
<dbReference type="Pfam" id="PF10507">
    <property type="entry name" value="TMEM65"/>
    <property type="match status" value="1"/>
</dbReference>
<organism evidence="5">
    <name type="scientific">Melanaphis sacchari</name>
    <dbReference type="NCBI Taxonomy" id="742174"/>
    <lineage>
        <taxon>Eukaryota</taxon>
        <taxon>Metazoa</taxon>
        <taxon>Ecdysozoa</taxon>
        <taxon>Arthropoda</taxon>
        <taxon>Hexapoda</taxon>
        <taxon>Insecta</taxon>
        <taxon>Pterygota</taxon>
        <taxon>Neoptera</taxon>
        <taxon>Paraneoptera</taxon>
        <taxon>Hemiptera</taxon>
        <taxon>Sternorrhyncha</taxon>
        <taxon>Aphidomorpha</taxon>
        <taxon>Aphidoidea</taxon>
        <taxon>Aphididae</taxon>
        <taxon>Aphidini</taxon>
        <taxon>Melanaphis</taxon>
    </lineage>
</organism>
<dbReference type="AlphaFoldDB" id="A0A2H8TM17"/>
<evidence type="ECO:0000256" key="1">
    <source>
        <dbReference type="ARBA" id="ARBA00004141"/>
    </source>
</evidence>
<comment type="subcellular location">
    <subcellularLocation>
        <location evidence="1">Membrane</location>
        <topology evidence="1">Multi-pass membrane protein</topology>
    </subcellularLocation>
</comment>
<dbReference type="InterPro" id="IPR019537">
    <property type="entry name" value="TMEM65"/>
</dbReference>
<keyword evidence="2 5" id="KW-0812">Transmembrane</keyword>
<reference evidence="5" key="1">
    <citation type="submission" date="2017-10" db="EMBL/GenBank/DDBJ databases">
        <title>Transcriptome Assembly of Sugarcane Aphid Adults.</title>
        <authorList>
            <person name="Scully E.D."/>
            <person name="Palmer N.A."/>
            <person name="Geib S.M."/>
            <person name="Sarath G."/>
            <person name="Sattler S.E."/>
        </authorList>
    </citation>
    <scope>NUCLEOTIDE SEQUENCE</scope>
    <source>
        <tissue evidence="5">Whole body</tissue>
    </source>
</reference>
<proteinExistence type="predicted"/>